<dbReference type="GO" id="GO:0005886">
    <property type="term" value="C:plasma membrane"/>
    <property type="evidence" value="ECO:0007669"/>
    <property type="project" value="TreeGrafter"/>
</dbReference>
<dbReference type="PANTHER" id="PTHR43531">
    <property type="entry name" value="PROTEIN ICFG"/>
    <property type="match status" value="1"/>
</dbReference>
<dbReference type="FunFam" id="1.10.287.950:FF:000001">
    <property type="entry name" value="Methyl-accepting chemotaxis sensory transducer"/>
    <property type="match status" value="1"/>
</dbReference>
<protein>
    <recommendedName>
        <fullName evidence="12">HAMP domain-containing protein</fullName>
    </recommendedName>
</protein>
<dbReference type="EMBL" id="NRSJ01000006">
    <property type="protein sequence ID" value="MBK1704032.1"/>
    <property type="molecule type" value="Genomic_DNA"/>
</dbReference>
<feature type="domain" description="Methyl-accepting transducer" evidence="8">
    <location>
        <begin position="349"/>
        <end position="578"/>
    </location>
</feature>
<dbReference type="Pfam" id="PF13188">
    <property type="entry name" value="PAS_8"/>
    <property type="match status" value="1"/>
</dbReference>
<comment type="subcellular location">
    <subcellularLocation>
        <location evidence="1">Membrane</location>
    </subcellularLocation>
</comment>
<dbReference type="SUPFAM" id="SSF158472">
    <property type="entry name" value="HAMP domain-like"/>
    <property type="match status" value="1"/>
</dbReference>
<evidence type="ECO:0000256" key="5">
    <source>
        <dbReference type="PROSITE-ProRule" id="PRU00284"/>
    </source>
</evidence>
<evidence type="ECO:0000256" key="1">
    <source>
        <dbReference type="ARBA" id="ARBA00004370"/>
    </source>
</evidence>
<evidence type="ECO:0000313" key="10">
    <source>
        <dbReference type="EMBL" id="MBK1704032.1"/>
    </source>
</evidence>
<dbReference type="RefSeq" id="WP_200345200.1">
    <property type="nucleotide sequence ID" value="NZ_NRSJ01000006.1"/>
</dbReference>
<keyword evidence="2" id="KW-0488">Methylation</keyword>
<dbReference type="InterPro" id="IPR025991">
    <property type="entry name" value="Chemoreceptor_zinc-bind_dom"/>
</dbReference>
<evidence type="ECO:0000256" key="6">
    <source>
        <dbReference type="SAM" id="Coils"/>
    </source>
</evidence>
<reference evidence="10" key="2">
    <citation type="journal article" date="2020" name="Microorganisms">
        <title>Osmotic Adaptation and Compatible Solute Biosynthesis of Phototrophic Bacteria as Revealed from Genome Analyses.</title>
        <authorList>
            <person name="Imhoff J.F."/>
            <person name="Rahn T."/>
            <person name="Kunzel S."/>
            <person name="Keller A."/>
            <person name="Neulinger S.C."/>
        </authorList>
    </citation>
    <scope>NUCLEOTIDE SEQUENCE</scope>
    <source>
        <strain evidence="10">DSM 11080</strain>
    </source>
</reference>
<keyword evidence="11" id="KW-1185">Reference proteome</keyword>
<evidence type="ECO:0000256" key="7">
    <source>
        <dbReference type="SAM" id="Phobius"/>
    </source>
</evidence>
<dbReference type="PROSITE" id="PS50111">
    <property type="entry name" value="CHEMOTAXIS_TRANSDUC_2"/>
    <property type="match status" value="1"/>
</dbReference>
<dbReference type="InterPro" id="IPR000014">
    <property type="entry name" value="PAS"/>
</dbReference>
<keyword evidence="7" id="KW-0472">Membrane</keyword>
<dbReference type="CDD" id="cd11386">
    <property type="entry name" value="MCP_signal"/>
    <property type="match status" value="1"/>
</dbReference>
<dbReference type="GO" id="GO:0004888">
    <property type="term" value="F:transmembrane signaling receptor activity"/>
    <property type="evidence" value="ECO:0007669"/>
    <property type="project" value="InterPro"/>
</dbReference>
<evidence type="ECO:0000256" key="2">
    <source>
        <dbReference type="ARBA" id="ARBA00022481"/>
    </source>
</evidence>
<dbReference type="PROSITE" id="PS50885">
    <property type="entry name" value="HAMP"/>
    <property type="match status" value="2"/>
</dbReference>
<dbReference type="GO" id="GO:0006935">
    <property type="term" value="P:chemotaxis"/>
    <property type="evidence" value="ECO:0007669"/>
    <property type="project" value="InterPro"/>
</dbReference>
<feature type="transmembrane region" description="Helical" evidence="7">
    <location>
        <begin position="47"/>
        <end position="68"/>
    </location>
</feature>
<dbReference type="Proteomes" id="UP001296776">
    <property type="component" value="Unassembled WGS sequence"/>
</dbReference>
<comment type="similarity">
    <text evidence="4">Belongs to the methyl-accepting chemotaxis (MCP) protein family.</text>
</comment>
<feature type="domain" description="HAMP" evidence="9">
    <location>
        <begin position="70"/>
        <end position="122"/>
    </location>
</feature>
<feature type="coiled-coil region" evidence="6">
    <location>
        <begin position="567"/>
        <end position="594"/>
    </location>
</feature>
<comment type="caution">
    <text evidence="10">The sequence shown here is derived from an EMBL/GenBank/DDBJ whole genome shotgun (WGS) entry which is preliminary data.</text>
</comment>
<dbReference type="CDD" id="cd06225">
    <property type="entry name" value="HAMP"/>
    <property type="match status" value="1"/>
</dbReference>
<evidence type="ECO:0000259" key="9">
    <source>
        <dbReference type="PROSITE" id="PS50885"/>
    </source>
</evidence>
<dbReference type="Pfam" id="PF00015">
    <property type="entry name" value="MCPsignal"/>
    <property type="match status" value="1"/>
</dbReference>
<dbReference type="InterPro" id="IPR003660">
    <property type="entry name" value="HAMP_dom"/>
</dbReference>
<dbReference type="Pfam" id="PF18947">
    <property type="entry name" value="HAMP_2"/>
    <property type="match status" value="1"/>
</dbReference>
<sequence length="729" mass="79455">MPKPLQHWMGSLAMKLTGLVFLFIAVLLLAFAWGLSQIDGLQLQTRYLLLAGAGGLLVVCGLGFALLTSRMVTRPLRRVVATLERIGQGDFDSAIEHGRRDEIGSLLETVERMQQTLADRASADQRLAREMQRITGALNQTSTSLMIADRNGLLVYANDAFSRMLREAEADIRQVRPGFSAEPLIGRHFGELHEDPDRQQSVLDGLIGTYVHQMRLGPRSFRLTANPVWDTDGARLGTVIEWVDRTAEVVAEAELDELLDAVAHGDFSRRIDLAGKEGLFLDLFEGMNHLCEIVSSAVNDLARVLKAMAGADLTQTIDARYKGQFAELKHDTNGTVAQLERLVAQILDATDAINSASHEIAAGNADLSERTEQQASSLEETSSSMEQFNASIQHTAENAASAQRLVSEANDKAVAGGAQVARAVETMSSIQASSHRIADIIGMIDSIAFQTNILALNAAVEAAQAGEQGRGFAVVATEVRKLAQRSADAAKEIKALISESVAQVDAGAELVREAGTTIEGMVGGFQQVVGLVTEIADAAREQGTGVDQMTQAIQQMDDVAQRNAALVEQAAAAAASLEEQVQRLRETIAVFNLMETQERSELELGDRCEDVDFDEFVYVHKQWSKRLRRVVEGRAEPQDPEAVSCDDRCTLGQWIYGEGQRFEAAGAYQVLRDKHAQFHRCAGDVLRHVIQGEREQALHWLAEGFAPLSEETIAQIHALAEECRGGRLA</sequence>
<dbReference type="PRINTS" id="PR00260">
    <property type="entry name" value="CHEMTRNSDUCR"/>
</dbReference>
<dbReference type="Pfam" id="PF13682">
    <property type="entry name" value="CZB"/>
    <property type="match status" value="1"/>
</dbReference>
<evidence type="ECO:0000256" key="3">
    <source>
        <dbReference type="ARBA" id="ARBA00023224"/>
    </source>
</evidence>
<evidence type="ECO:0000259" key="8">
    <source>
        <dbReference type="PROSITE" id="PS50111"/>
    </source>
</evidence>
<dbReference type="InterPro" id="IPR004089">
    <property type="entry name" value="MCPsignal_dom"/>
</dbReference>
<keyword evidence="7" id="KW-0812">Transmembrane</keyword>
<dbReference type="InterPro" id="IPR051310">
    <property type="entry name" value="MCP_chemotaxis"/>
</dbReference>
<dbReference type="SMART" id="SM00304">
    <property type="entry name" value="HAMP"/>
    <property type="match status" value="2"/>
</dbReference>
<dbReference type="InterPro" id="IPR035965">
    <property type="entry name" value="PAS-like_dom_sf"/>
</dbReference>
<organism evidence="10 11">
    <name type="scientific">Halochromatium glycolicum</name>
    <dbReference type="NCBI Taxonomy" id="85075"/>
    <lineage>
        <taxon>Bacteria</taxon>
        <taxon>Pseudomonadati</taxon>
        <taxon>Pseudomonadota</taxon>
        <taxon>Gammaproteobacteria</taxon>
        <taxon>Chromatiales</taxon>
        <taxon>Chromatiaceae</taxon>
        <taxon>Halochromatium</taxon>
    </lineage>
</organism>
<dbReference type="SUPFAM" id="SSF58104">
    <property type="entry name" value="Methyl-accepting chemotaxis protein (MCP) signaling domain"/>
    <property type="match status" value="1"/>
</dbReference>
<dbReference type="GO" id="GO:0007165">
    <property type="term" value="P:signal transduction"/>
    <property type="evidence" value="ECO:0007669"/>
    <property type="project" value="UniProtKB-KW"/>
</dbReference>
<feature type="transmembrane region" description="Helical" evidence="7">
    <location>
        <begin position="12"/>
        <end position="35"/>
    </location>
</feature>
<evidence type="ECO:0000256" key="4">
    <source>
        <dbReference type="ARBA" id="ARBA00029447"/>
    </source>
</evidence>
<dbReference type="PANTHER" id="PTHR43531:SF14">
    <property type="entry name" value="METHYL-ACCEPTING CHEMOTAXIS PROTEIN I-RELATED"/>
    <property type="match status" value="1"/>
</dbReference>
<dbReference type="SMART" id="SM00283">
    <property type="entry name" value="MA"/>
    <property type="match status" value="1"/>
</dbReference>
<keyword evidence="7" id="KW-1133">Transmembrane helix</keyword>
<dbReference type="AlphaFoldDB" id="A0AAJ0X9Q9"/>
<dbReference type="InterPro" id="IPR004090">
    <property type="entry name" value="Chemotax_Me-accpt_rcpt"/>
</dbReference>
<dbReference type="CDD" id="cd00130">
    <property type="entry name" value="PAS"/>
    <property type="match status" value="1"/>
</dbReference>
<dbReference type="Gene3D" id="6.10.340.10">
    <property type="match status" value="1"/>
</dbReference>
<dbReference type="SUPFAM" id="SSF55785">
    <property type="entry name" value="PYP-like sensor domain (PAS domain)"/>
    <property type="match status" value="1"/>
</dbReference>
<dbReference type="Gene3D" id="3.30.450.20">
    <property type="entry name" value="PAS domain"/>
    <property type="match status" value="1"/>
</dbReference>
<evidence type="ECO:0008006" key="12">
    <source>
        <dbReference type="Google" id="ProtNLM"/>
    </source>
</evidence>
<feature type="domain" description="HAMP" evidence="9">
    <location>
        <begin position="292"/>
        <end position="344"/>
    </location>
</feature>
<keyword evidence="6" id="KW-0175">Coiled coil</keyword>
<name>A0AAJ0X9Q9_9GAMM</name>
<proteinExistence type="inferred from homology"/>
<reference evidence="10" key="1">
    <citation type="submission" date="2017-08" db="EMBL/GenBank/DDBJ databases">
        <authorList>
            <person name="Imhoff J.F."/>
            <person name="Rahn T."/>
            <person name="Kuenzel S."/>
            <person name="Neulinger S.C."/>
        </authorList>
    </citation>
    <scope>NUCLEOTIDE SEQUENCE</scope>
    <source>
        <strain evidence="10">DSM 11080</strain>
    </source>
</reference>
<dbReference type="Gene3D" id="1.20.120.30">
    <property type="entry name" value="Aspartate receptor, ligand-binding domain"/>
    <property type="match status" value="1"/>
</dbReference>
<keyword evidence="3 5" id="KW-0807">Transducer</keyword>
<dbReference type="Pfam" id="PF00672">
    <property type="entry name" value="HAMP"/>
    <property type="match status" value="1"/>
</dbReference>
<accession>A0AAJ0X9Q9</accession>
<evidence type="ECO:0000313" key="11">
    <source>
        <dbReference type="Proteomes" id="UP001296776"/>
    </source>
</evidence>
<gene>
    <name evidence="10" type="ORF">CKO40_05595</name>
</gene>
<dbReference type="Gene3D" id="1.10.287.950">
    <property type="entry name" value="Methyl-accepting chemotaxis protein"/>
    <property type="match status" value="1"/>
</dbReference>